<evidence type="ECO:0000256" key="1">
    <source>
        <dbReference type="SAM" id="MobiDB-lite"/>
    </source>
</evidence>
<dbReference type="AlphaFoldDB" id="A0AAW1JHD2"/>
<reference evidence="2 3" key="1">
    <citation type="journal article" date="2024" name="BMC Genomics">
        <title>De novo assembly and annotation of Popillia japonica's genome with initial clues to its potential as an invasive pest.</title>
        <authorList>
            <person name="Cucini C."/>
            <person name="Boschi S."/>
            <person name="Funari R."/>
            <person name="Cardaioli E."/>
            <person name="Iannotti N."/>
            <person name="Marturano G."/>
            <person name="Paoli F."/>
            <person name="Bruttini M."/>
            <person name="Carapelli A."/>
            <person name="Frati F."/>
            <person name="Nardi F."/>
        </authorList>
    </citation>
    <scope>NUCLEOTIDE SEQUENCE [LARGE SCALE GENOMIC DNA]</scope>
    <source>
        <strain evidence="2">DMR45628</strain>
    </source>
</reference>
<accession>A0AAW1JHD2</accession>
<dbReference type="EMBL" id="JASPKY010000369">
    <property type="protein sequence ID" value="KAK9703454.1"/>
    <property type="molecule type" value="Genomic_DNA"/>
</dbReference>
<protein>
    <recommendedName>
        <fullName evidence="4">DDE-1 domain-containing protein</fullName>
    </recommendedName>
</protein>
<evidence type="ECO:0000313" key="3">
    <source>
        <dbReference type="Proteomes" id="UP001458880"/>
    </source>
</evidence>
<dbReference type="Proteomes" id="UP001458880">
    <property type="component" value="Unassembled WGS sequence"/>
</dbReference>
<comment type="caution">
    <text evidence="2">The sequence shown here is derived from an EMBL/GenBank/DDBJ whole genome shotgun (WGS) entry which is preliminary data.</text>
</comment>
<feature type="region of interest" description="Disordered" evidence="1">
    <location>
        <begin position="111"/>
        <end position="132"/>
    </location>
</feature>
<proteinExistence type="predicted"/>
<keyword evidence="3" id="KW-1185">Reference proteome</keyword>
<evidence type="ECO:0000313" key="2">
    <source>
        <dbReference type="EMBL" id="KAK9703454.1"/>
    </source>
</evidence>
<evidence type="ECO:0008006" key="4">
    <source>
        <dbReference type="Google" id="ProtNLM"/>
    </source>
</evidence>
<organism evidence="2 3">
    <name type="scientific">Popillia japonica</name>
    <name type="common">Japanese beetle</name>
    <dbReference type="NCBI Taxonomy" id="7064"/>
    <lineage>
        <taxon>Eukaryota</taxon>
        <taxon>Metazoa</taxon>
        <taxon>Ecdysozoa</taxon>
        <taxon>Arthropoda</taxon>
        <taxon>Hexapoda</taxon>
        <taxon>Insecta</taxon>
        <taxon>Pterygota</taxon>
        <taxon>Neoptera</taxon>
        <taxon>Endopterygota</taxon>
        <taxon>Coleoptera</taxon>
        <taxon>Polyphaga</taxon>
        <taxon>Scarabaeiformia</taxon>
        <taxon>Scarabaeidae</taxon>
        <taxon>Rutelinae</taxon>
        <taxon>Popillia</taxon>
    </lineage>
</organism>
<sequence>MMVQRRGHARTKDIAERNYNIKSAILNWASAWNEVKTPTLVNCWNKLFFDKVVEYNFEGCETNDYHQILLAAGEIEPTVEDIHEWLDREDGDPGYQIQTDEDIACDVLASITTGENSTDEEEEEQPLSKSKL</sequence>
<name>A0AAW1JHD2_POPJA</name>
<gene>
    <name evidence="2" type="ORF">QE152_g29329</name>
</gene>